<dbReference type="GO" id="GO:0004629">
    <property type="term" value="F:phospholipase C activity"/>
    <property type="evidence" value="ECO:0007669"/>
    <property type="project" value="InterPro"/>
</dbReference>
<sequence length="468" mass="50125">MSWQVYQEWDNFNDNAVEYFAVFKRIGTKALSKVKGKFGTTEEFYYALFDKSPSARKKMLDQFAAGLATLTPAERVLFDRGMYRSEPDTLVPRLRADIAAGTLPAVSYLVPTAALSEHPGSSTPVGSANLIYQVLDAIASNPDTWSKTVLLINFDENDGYFDHVPAPVQQRPGSGASDDWYQGRAIGLGPRVPMTVVSPWTIGGHVDSEIADHTSVIRFLERVTGVVEPNISPWRRQLCGDLTAAFDFAVAGTRPALDQPGPIPPAITRWRPTPPAQGVLPAQEPGRRPARALPYQPRVSAVVEAGTLRLALADTGTGASHFAIYPYSGEFAHPEHRDVATEHVEPITVPAAGYRLAVQGPNRFWYELAGTATGAAAGVAVRSPHLPAGGGAAIELSNTGASEVTLTLTAARYGTSSRTVTLAAGASTSVVWPTDGGWYDVEVTAAQDPTFRRRLTGRVEDGAPGVTA</sequence>
<proteinExistence type="predicted"/>
<accession>A0A1H0EU23</accession>
<gene>
    <name evidence="5" type="ORF">SAMN05192558_101102</name>
</gene>
<name>A0A1H0EU23_9PSEU</name>
<dbReference type="Pfam" id="PF05506">
    <property type="entry name" value="PLipase_C_C"/>
    <property type="match status" value="2"/>
</dbReference>
<feature type="domain" description="Bacterial phospholipase C C-terminal" evidence="4">
    <location>
        <begin position="380"/>
        <end position="458"/>
    </location>
</feature>
<keyword evidence="2" id="KW-0843">Virulence</keyword>
<protein>
    <submittedName>
        <fullName evidence="5">Phospholipase C</fullName>
    </submittedName>
</protein>
<dbReference type="GO" id="GO:0016042">
    <property type="term" value="P:lipid catabolic process"/>
    <property type="evidence" value="ECO:0007669"/>
    <property type="project" value="InterPro"/>
</dbReference>
<dbReference type="Proteomes" id="UP000199651">
    <property type="component" value="Unassembled WGS sequence"/>
</dbReference>
<keyword evidence="6" id="KW-1185">Reference proteome</keyword>
<evidence type="ECO:0000256" key="3">
    <source>
        <dbReference type="SAM" id="MobiDB-lite"/>
    </source>
</evidence>
<dbReference type="Gene3D" id="3.40.720.10">
    <property type="entry name" value="Alkaline Phosphatase, subunit A"/>
    <property type="match status" value="1"/>
</dbReference>
<dbReference type="PANTHER" id="PTHR31956">
    <property type="entry name" value="NON-SPECIFIC PHOSPHOLIPASE C4-RELATED"/>
    <property type="match status" value="1"/>
</dbReference>
<dbReference type="InterPro" id="IPR017850">
    <property type="entry name" value="Alkaline_phosphatase_core_sf"/>
</dbReference>
<evidence type="ECO:0000313" key="6">
    <source>
        <dbReference type="Proteomes" id="UP000199651"/>
    </source>
</evidence>
<dbReference type="STRING" id="504798.SAMN05421871_103767"/>
<keyword evidence="1" id="KW-0378">Hydrolase</keyword>
<dbReference type="EMBL" id="FNJB01000001">
    <property type="protein sequence ID" value="SDN85880.1"/>
    <property type="molecule type" value="Genomic_DNA"/>
</dbReference>
<feature type="region of interest" description="Disordered" evidence="3">
    <location>
        <begin position="268"/>
        <end position="290"/>
    </location>
</feature>
<organism evidence="5 6">
    <name type="scientific">Actinokineospora alba</name>
    <dbReference type="NCBI Taxonomy" id="504798"/>
    <lineage>
        <taxon>Bacteria</taxon>
        <taxon>Bacillati</taxon>
        <taxon>Actinomycetota</taxon>
        <taxon>Actinomycetes</taxon>
        <taxon>Pseudonocardiales</taxon>
        <taxon>Pseudonocardiaceae</taxon>
        <taxon>Actinokineospora</taxon>
    </lineage>
</organism>
<evidence type="ECO:0000256" key="1">
    <source>
        <dbReference type="ARBA" id="ARBA00022801"/>
    </source>
</evidence>
<evidence type="ECO:0000313" key="5">
    <source>
        <dbReference type="EMBL" id="SDN85880.1"/>
    </source>
</evidence>
<dbReference type="InterPro" id="IPR008475">
    <property type="entry name" value="PLipase_C_C"/>
</dbReference>
<dbReference type="Pfam" id="PF04185">
    <property type="entry name" value="Phosphoesterase"/>
    <property type="match status" value="1"/>
</dbReference>
<reference evidence="6" key="1">
    <citation type="submission" date="2016-10" db="EMBL/GenBank/DDBJ databases">
        <authorList>
            <person name="Varghese N."/>
            <person name="Submissions S."/>
        </authorList>
    </citation>
    <scope>NUCLEOTIDE SEQUENCE [LARGE SCALE GENOMIC DNA]</scope>
    <source>
        <strain evidence="6">IBRC-M 10655</strain>
    </source>
</reference>
<dbReference type="AlphaFoldDB" id="A0A1H0EU23"/>
<dbReference type="RefSeq" id="WP_228769568.1">
    <property type="nucleotide sequence ID" value="NZ_FNDV01000003.1"/>
</dbReference>
<evidence type="ECO:0000259" key="4">
    <source>
        <dbReference type="Pfam" id="PF05506"/>
    </source>
</evidence>
<evidence type="ECO:0000256" key="2">
    <source>
        <dbReference type="ARBA" id="ARBA00023026"/>
    </source>
</evidence>
<dbReference type="InterPro" id="IPR007312">
    <property type="entry name" value="Phosphoesterase"/>
</dbReference>
<feature type="domain" description="Bacterial phospholipase C C-terminal" evidence="4">
    <location>
        <begin position="289"/>
        <end position="370"/>
    </location>
</feature>
<dbReference type="PANTHER" id="PTHR31956:SF1">
    <property type="entry name" value="NON-SPECIFIC PHOSPHOLIPASE C1"/>
    <property type="match status" value="1"/>
</dbReference>